<dbReference type="Proteomes" id="UP001603857">
    <property type="component" value="Unassembled WGS sequence"/>
</dbReference>
<feature type="compositionally biased region" description="Basic and acidic residues" evidence="1">
    <location>
        <begin position="13"/>
        <end position="33"/>
    </location>
</feature>
<protein>
    <submittedName>
        <fullName evidence="2">Uncharacterized protein</fullName>
    </submittedName>
</protein>
<evidence type="ECO:0000256" key="1">
    <source>
        <dbReference type="SAM" id="MobiDB-lite"/>
    </source>
</evidence>
<organism evidence="2 3">
    <name type="scientific">Flemingia macrophylla</name>
    <dbReference type="NCBI Taxonomy" id="520843"/>
    <lineage>
        <taxon>Eukaryota</taxon>
        <taxon>Viridiplantae</taxon>
        <taxon>Streptophyta</taxon>
        <taxon>Embryophyta</taxon>
        <taxon>Tracheophyta</taxon>
        <taxon>Spermatophyta</taxon>
        <taxon>Magnoliopsida</taxon>
        <taxon>eudicotyledons</taxon>
        <taxon>Gunneridae</taxon>
        <taxon>Pentapetalae</taxon>
        <taxon>rosids</taxon>
        <taxon>fabids</taxon>
        <taxon>Fabales</taxon>
        <taxon>Fabaceae</taxon>
        <taxon>Papilionoideae</taxon>
        <taxon>50 kb inversion clade</taxon>
        <taxon>NPAAA clade</taxon>
        <taxon>indigoferoid/millettioid clade</taxon>
        <taxon>Phaseoleae</taxon>
        <taxon>Flemingia</taxon>
    </lineage>
</organism>
<evidence type="ECO:0000313" key="3">
    <source>
        <dbReference type="Proteomes" id="UP001603857"/>
    </source>
</evidence>
<feature type="region of interest" description="Disordered" evidence="1">
    <location>
        <begin position="1"/>
        <end position="53"/>
    </location>
</feature>
<evidence type="ECO:0000313" key="2">
    <source>
        <dbReference type="EMBL" id="KAL2347758.1"/>
    </source>
</evidence>
<name>A0ABD1NHZ8_9FABA</name>
<reference evidence="2 3" key="1">
    <citation type="submission" date="2024-08" db="EMBL/GenBank/DDBJ databases">
        <title>Insights into the chromosomal genome structure of Flemingia macrophylla.</title>
        <authorList>
            <person name="Ding Y."/>
            <person name="Zhao Y."/>
            <person name="Bi W."/>
            <person name="Wu M."/>
            <person name="Zhao G."/>
            <person name="Gong Y."/>
            <person name="Li W."/>
            <person name="Zhang P."/>
        </authorList>
    </citation>
    <scope>NUCLEOTIDE SEQUENCE [LARGE SCALE GENOMIC DNA]</scope>
    <source>
        <strain evidence="2">DYQJB</strain>
        <tissue evidence="2">Leaf</tissue>
    </source>
</reference>
<proteinExistence type="predicted"/>
<dbReference type="EMBL" id="JBGMDY010000001">
    <property type="protein sequence ID" value="KAL2347758.1"/>
    <property type="molecule type" value="Genomic_DNA"/>
</dbReference>
<keyword evidence="3" id="KW-1185">Reference proteome</keyword>
<sequence>MVVMSNIGVALTNKEREKDNLSRGPRHQDRSAERQFNSEPLLPMTSGQASQHN</sequence>
<dbReference type="AlphaFoldDB" id="A0ABD1NHZ8"/>
<gene>
    <name evidence="2" type="ORF">Fmac_001758</name>
</gene>
<comment type="caution">
    <text evidence="2">The sequence shown here is derived from an EMBL/GenBank/DDBJ whole genome shotgun (WGS) entry which is preliminary data.</text>
</comment>
<accession>A0ABD1NHZ8</accession>